<feature type="region of interest" description="Disordered" evidence="16">
    <location>
        <begin position="240"/>
        <end position="275"/>
    </location>
</feature>
<dbReference type="GO" id="GO:0030154">
    <property type="term" value="P:cell differentiation"/>
    <property type="evidence" value="ECO:0007669"/>
    <property type="project" value="UniProtKB-KW"/>
</dbReference>
<evidence type="ECO:0000256" key="14">
    <source>
        <dbReference type="ARBA" id="ARBA00048679"/>
    </source>
</evidence>
<keyword evidence="11 15" id="KW-0067">ATP-binding</keyword>
<feature type="compositionally biased region" description="Acidic residues" evidence="16">
    <location>
        <begin position="300"/>
        <end position="309"/>
    </location>
</feature>
<evidence type="ECO:0000256" key="6">
    <source>
        <dbReference type="ARBA" id="ARBA00022553"/>
    </source>
</evidence>
<dbReference type="Pfam" id="PF00069">
    <property type="entry name" value="Pkinase"/>
    <property type="match status" value="2"/>
</dbReference>
<keyword evidence="6" id="KW-0597">Phosphoprotein</keyword>
<evidence type="ECO:0000256" key="10">
    <source>
        <dbReference type="ARBA" id="ARBA00022782"/>
    </source>
</evidence>
<dbReference type="InterPro" id="IPR051334">
    <property type="entry name" value="SRPK"/>
</dbReference>
<dbReference type="FunFam" id="3.30.200.20:FF:000163">
    <property type="entry name" value="SRSF protein kinase 2 isoform X1"/>
    <property type="match status" value="1"/>
</dbReference>
<dbReference type="GO" id="GO:0005737">
    <property type="term" value="C:cytoplasm"/>
    <property type="evidence" value="ECO:0007669"/>
    <property type="project" value="UniProtKB-SubCell"/>
</dbReference>
<name>A0A3P8UPN8_CYNSE</name>
<dbReference type="GO" id="GO:0050684">
    <property type="term" value="P:regulation of mRNA processing"/>
    <property type="evidence" value="ECO:0007669"/>
    <property type="project" value="TreeGrafter"/>
</dbReference>
<evidence type="ECO:0000259" key="17">
    <source>
        <dbReference type="PROSITE" id="PS50011"/>
    </source>
</evidence>
<dbReference type="InterPro" id="IPR000719">
    <property type="entry name" value="Prot_kinase_dom"/>
</dbReference>
<keyword evidence="7" id="KW-0808">Transferase</keyword>
<feature type="binding site" evidence="15">
    <location>
        <position position="110"/>
    </location>
    <ligand>
        <name>ATP</name>
        <dbReference type="ChEBI" id="CHEBI:30616"/>
    </ligand>
</feature>
<reference evidence="18 19" key="1">
    <citation type="journal article" date="2014" name="Nat. Genet.">
        <title>Whole-genome sequence of a flatfish provides insights into ZW sex chromosome evolution and adaptation to a benthic lifestyle.</title>
        <authorList>
            <person name="Chen S."/>
            <person name="Zhang G."/>
            <person name="Shao C."/>
            <person name="Huang Q."/>
            <person name="Liu G."/>
            <person name="Zhang P."/>
            <person name="Song W."/>
            <person name="An N."/>
            <person name="Chalopin D."/>
            <person name="Volff J.N."/>
            <person name="Hong Y."/>
            <person name="Li Q."/>
            <person name="Sha Z."/>
            <person name="Zhou H."/>
            <person name="Xie M."/>
            <person name="Yu Q."/>
            <person name="Liu Y."/>
            <person name="Xiang H."/>
            <person name="Wang N."/>
            <person name="Wu K."/>
            <person name="Yang C."/>
            <person name="Zhou Q."/>
            <person name="Liao X."/>
            <person name="Yang L."/>
            <person name="Hu Q."/>
            <person name="Zhang J."/>
            <person name="Meng L."/>
            <person name="Jin L."/>
            <person name="Tian Y."/>
            <person name="Lian J."/>
            <person name="Yang J."/>
            <person name="Miao G."/>
            <person name="Liu S."/>
            <person name="Liang Z."/>
            <person name="Yan F."/>
            <person name="Li Y."/>
            <person name="Sun B."/>
            <person name="Zhang H."/>
            <person name="Zhang J."/>
            <person name="Zhu Y."/>
            <person name="Du M."/>
            <person name="Zhao Y."/>
            <person name="Schartl M."/>
            <person name="Tang Q."/>
            <person name="Wang J."/>
        </authorList>
    </citation>
    <scope>NUCLEOTIDE SEQUENCE</scope>
</reference>
<keyword evidence="12" id="KW-0539">Nucleus</keyword>
<comment type="catalytic activity">
    <reaction evidence="14">
        <text>L-seryl-[protein] + ATP = O-phospho-L-seryl-[protein] + ADP + H(+)</text>
        <dbReference type="Rhea" id="RHEA:17989"/>
        <dbReference type="Rhea" id="RHEA-COMP:9863"/>
        <dbReference type="Rhea" id="RHEA-COMP:11604"/>
        <dbReference type="ChEBI" id="CHEBI:15378"/>
        <dbReference type="ChEBI" id="CHEBI:29999"/>
        <dbReference type="ChEBI" id="CHEBI:30616"/>
        <dbReference type="ChEBI" id="CHEBI:83421"/>
        <dbReference type="ChEBI" id="CHEBI:456216"/>
        <dbReference type="EC" id="2.7.11.1"/>
    </reaction>
</comment>
<evidence type="ECO:0000256" key="16">
    <source>
        <dbReference type="SAM" id="MobiDB-lite"/>
    </source>
</evidence>
<dbReference type="SMART" id="SM00220">
    <property type="entry name" value="S_TKc"/>
    <property type="match status" value="1"/>
</dbReference>
<dbReference type="GO" id="GO:0000245">
    <property type="term" value="P:spliceosomal complex assembly"/>
    <property type="evidence" value="ECO:0007669"/>
    <property type="project" value="TreeGrafter"/>
</dbReference>
<evidence type="ECO:0000256" key="12">
    <source>
        <dbReference type="ARBA" id="ARBA00023242"/>
    </source>
</evidence>
<dbReference type="PROSITE" id="PS00107">
    <property type="entry name" value="PROTEIN_KINASE_ATP"/>
    <property type="match status" value="1"/>
</dbReference>
<keyword evidence="9" id="KW-0418">Kinase</keyword>
<evidence type="ECO:0000256" key="1">
    <source>
        <dbReference type="ARBA" id="ARBA00004123"/>
    </source>
</evidence>
<feature type="compositionally biased region" description="Basic and acidic residues" evidence="16">
    <location>
        <begin position="362"/>
        <end position="378"/>
    </location>
</feature>
<evidence type="ECO:0000313" key="19">
    <source>
        <dbReference type="Proteomes" id="UP000265120"/>
    </source>
</evidence>
<protein>
    <recommendedName>
        <fullName evidence="3">non-specific serine/threonine protein kinase</fullName>
        <ecNumber evidence="3">2.7.11.1</ecNumber>
    </recommendedName>
</protein>
<dbReference type="GO" id="GO:0004674">
    <property type="term" value="F:protein serine/threonine kinase activity"/>
    <property type="evidence" value="ECO:0007669"/>
    <property type="project" value="UniProtKB-KW"/>
</dbReference>
<keyword evidence="4" id="KW-0963">Cytoplasm</keyword>
<evidence type="ECO:0000256" key="2">
    <source>
        <dbReference type="ARBA" id="ARBA00004496"/>
    </source>
</evidence>
<dbReference type="InterPro" id="IPR017441">
    <property type="entry name" value="Protein_kinase_ATP_BS"/>
</dbReference>
<reference evidence="18" key="2">
    <citation type="submission" date="2025-08" db="UniProtKB">
        <authorList>
            <consortium name="Ensembl"/>
        </authorList>
    </citation>
    <scope>IDENTIFICATION</scope>
</reference>
<keyword evidence="10" id="KW-0221">Differentiation</keyword>
<dbReference type="GO" id="GO:0005524">
    <property type="term" value="F:ATP binding"/>
    <property type="evidence" value="ECO:0007669"/>
    <property type="project" value="UniProtKB-UniRule"/>
</dbReference>
<dbReference type="OMA" id="YFKHTGP"/>
<dbReference type="Ensembl" id="ENSCSET00000002697.1">
    <property type="protein sequence ID" value="ENSCSEP00000002656.1"/>
    <property type="gene ID" value="ENSCSEG00000001752.1"/>
</dbReference>
<dbReference type="PANTHER" id="PTHR47634">
    <property type="entry name" value="PROTEIN KINASE DOMAIN-CONTAINING PROTEIN-RELATED"/>
    <property type="match status" value="1"/>
</dbReference>
<dbReference type="GeneTree" id="ENSGT00940000166975"/>
<evidence type="ECO:0000256" key="8">
    <source>
        <dbReference type="ARBA" id="ARBA00022741"/>
    </source>
</evidence>
<feature type="compositionally biased region" description="Basic residues" evidence="16">
    <location>
        <begin position="265"/>
        <end position="275"/>
    </location>
</feature>
<evidence type="ECO:0000313" key="18">
    <source>
        <dbReference type="Ensembl" id="ENSCSEP00000002656.1"/>
    </source>
</evidence>
<evidence type="ECO:0000256" key="11">
    <source>
        <dbReference type="ARBA" id="ARBA00022840"/>
    </source>
</evidence>
<dbReference type="PROSITE" id="PS00108">
    <property type="entry name" value="PROTEIN_KINASE_ST"/>
    <property type="match status" value="1"/>
</dbReference>
<dbReference type="FunFam" id="1.10.510.10:FF:000105">
    <property type="entry name" value="SRSF protein kinase 2"/>
    <property type="match status" value="1"/>
</dbReference>
<dbReference type="InterPro" id="IPR011009">
    <property type="entry name" value="Kinase-like_dom_sf"/>
</dbReference>
<feature type="region of interest" description="Disordered" evidence="16">
    <location>
        <begin position="359"/>
        <end position="378"/>
    </location>
</feature>
<keyword evidence="5" id="KW-0723">Serine/threonine-protein kinase</keyword>
<comment type="subcellular location">
    <subcellularLocation>
        <location evidence="2">Cytoplasm</location>
    </subcellularLocation>
    <subcellularLocation>
        <location evidence="1">Nucleus</location>
    </subcellularLocation>
</comment>
<dbReference type="EC" id="2.7.11.1" evidence="3"/>
<sequence>VLLTVLALQARKKRAKAKKTNKKQPTNPRTRKQPQQEASPQEAEEQEEILGSDDEEQEDPNDYCKGGYHHVKVGDLYNGKYHVIRKLGWGHFSTVWLAWDIQVKRFVAMKVVKSAEHYTETAVDEIKLLSSVRNSDPGDPNREMVVQLLDDFKISGVNGTHVCMVFEVLGHHLLKWIIKSNYQGLPLACVKSIIRQVLQGLDYLHTKCQIIHTDIKPENILMSVDEPYVRRLAAEATEWQKAGAPPPSGSAISTAPVPKQTVKMSKNKKKKLKKKQKRQAELLEKCIMDLEKMEKPTETREDEDEEDDVLQSPKGRACAPLRQVSLQEMGHAGDAGQMHETDDGRTELNCNGYVDELQTRSQRRDEDHHNGNADPTDKCEVQEDAESPVHFICNGVVSTVLDELDTEIEGRGANSSDAAEMSLPPGLEEEELETMQTILSSVYSSSSLSGELLVNPLDPLNSDNIKVKIADLGNACWVHKHFTEDIQTRQYRSLEVLIGAGYNTPADIWSTACMAFELATGDYLFEPHSGEDYSRDEDHIALIIELLGTVPRKLIVTGKYSKDFFTKKGDLKHITKLKPWGLLEVLIDKYEWPREEAESFTDFLLPMLELVPEKRATAAQCLRHPWLAL</sequence>
<dbReference type="PANTHER" id="PTHR47634:SF4">
    <property type="entry name" value="SRSF PROTEIN KINASE 1"/>
    <property type="match status" value="1"/>
</dbReference>
<evidence type="ECO:0000256" key="7">
    <source>
        <dbReference type="ARBA" id="ARBA00022679"/>
    </source>
</evidence>
<dbReference type="Gene3D" id="3.30.200.20">
    <property type="entry name" value="Phosphorylase Kinase, domain 1"/>
    <property type="match status" value="1"/>
</dbReference>
<evidence type="ECO:0000256" key="5">
    <source>
        <dbReference type="ARBA" id="ARBA00022527"/>
    </source>
</evidence>
<feature type="compositionally biased region" description="Basic and acidic residues" evidence="16">
    <location>
        <begin position="289"/>
        <end position="299"/>
    </location>
</feature>
<feature type="domain" description="Protein kinase" evidence="17">
    <location>
        <begin position="81"/>
        <end position="627"/>
    </location>
</feature>
<dbReference type="GO" id="GO:0005634">
    <property type="term" value="C:nucleus"/>
    <property type="evidence" value="ECO:0007669"/>
    <property type="project" value="UniProtKB-SubCell"/>
</dbReference>
<dbReference type="Proteomes" id="UP000265120">
    <property type="component" value="Chromosome 10"/>
</dbReference>
<evidence type="ECO:0000256" key="4">
    <source>
        <dbReference type="ARBA" id="ARBA00022490"/>
    </source>
</evidence>
<proteinExistence type="predicted"/>
<feature type="compositionally biased region" description="Acidic residues" evidence="16">
    <location>
        <begin position="42"/>
        <end position="61"/>
    </location>
</feature>
<evidence type="ECO:0000256" key="13">
    <source>
        <dbReference type="ARBA" id="ARBA00047899"/>
    </source>
</evidence>
<dbReference type="Gene3D" id="1.10.510.10">
    <property type="entry name" value="Transferase(Phosphotransferase) domain 1"/>
    <property type="match status" value="2"/>
</dbReference>
<keyword evidence="8 15" id="KW-0547">Nucleotide-binding</keyword>
<dbReference type="InterPro" id="IPR008271">
    <property type="entry name" value="Ser/Thr_kinase_AS"/>
</dbReference>
<keyword evidence="19" id="KW-1185">Reference proteome</keyword>
<dbReference type="PROSITE" id="PS50011">
    <property type="entry name" value="PROTEIN_KINASE_DOM"/>
    <property type="match status" value="1"/>
</dbReference>
<dbReference type="GO" id="GO:0035556">
    <property type="term" value="P:intracellular signal transduction"/>
    <property type="evidence" value="ECO:0007669"/>
    <property type="project" value="TreeGrafter"/>
</dbReference>
<organism evidence="18 19">
    <name type="scientific">Cynoglossus semilaevis</name>
    <name type="common">Tongue sole</name>
    <dbReference type="NCBI Taxonomy" id="244447"/>
    <lineage>
        <taxon>Eukaryota</taxon>
        <taxon>Metazoa</taxon>
        <taxon>Chordata</taxon>
        <taxon>Craniata</taxon>
        <taxon>Vertebrata</taxon>
        <taxon>Euteleostomi</taxon>
        <taxon>Actinopterygii</taxon>
        <taxon>Neopterygii</taxon>
        <taxon>Teleostei</taxon>
        <taxon>Neoteleostei</taxon>
        <taxon>Acanthomorphata</taxon>
        <taxon>Carangaria</taxon>
        <taxon>Pleuronectiformes</taxon>
        <taxon>Pleuronectoidei</taxon>
        <taxon>Cynoglossidae</taxon>
        <taxon>Cynoglossinae</taxon>
        <taxon>Cynoglossus</taxon>
    </lineage>
</organism>
<evidence type="ECO:0000256" key="15">
    <source>
        <dbReference type="PROSITE-ProRule" id="PRU10141"/>
    </source>
</evidence>
<dbReference type="FunFam" id="1.10.510.10:FF:000293">
    <property type="entry name" value="SRSF protein kinase 1"/>
    <property type="match status" value="1"/>
</dbReference>
<reference evidence="18" key="3">
    <citation type="submission" date="2025-09" db="UniProtKB">
        <authorList>
            <consortium name="Ensembl"/>
        </authorList>
    </citation>
    <scope>IDENTIFICATION</scope>
</reference>
<evidence type="ECO:0000256" key="9">
    <source>
        <dbReference type="ARBA" id="ARBA00022777"/>
    </source>
</evidence>
<dbReference type="SUPFAM" id="SSF56112">
    <property type="entry name" value="Protein kinase-like (PK-like)"/>
    <property type="match status" value="1"/>
</dbReference>
<feature type="region of interest" description="Disordered" evidence="16">
    <location>
        <begin position="289"/>
        <end position="318"/>
    </location>
</feature>
<comment type="catalytic activity">
    <reaction evidence="13">
        <text>L-threonyl-[protein] + ATP = O-phospho-L-threonyl-[protein] + ADP + H(+)</text>
        <dbReference type="Rhea" id="RHEA:46608"/>
        <dbReference type="Rhea" id="RHEA-COMP:11060"/>
        <dbReference type="Rhea" id="RHEA-COMP:11605"/>
        <dbReference type="ChEBI" id="CHEBI:15378"/>
        <dbReference type="ChEBI" id="CHEBI:30013"/>
        <dbReference type="ChEBI" id="CHEBI:30616"/>
        <dbReference type="ChEBI" id="CHEBI:61977"/>
        <dbReference type="ChEBI" id="CHEBI:456216"/>
        <dbReference type="EC" id="2.7.11.1"/>
    </reaction>
</comment>
<dbReference type="AlphaFoldDB" id="A0A3P8UPN8"/>
<feature type="region of interest" description="Disordered" evidence="16">
    <location>
        <begin position="11"/>
        <end position="65"/>
    </location>
</feature>
<feature type="compositionally biased region" description="Basic residues" evidence="16">
    <location>
        <begin position="11"/>
        <end position="22"/>
    </location>
</feature>
<evidence type="ECO:0000256" key="3">
    <source>
        <dbReference type="ARBA" id="ARBA00012513"/>
    </source>
</evidence>
<accession>A0A3P8UPN8</accession>
<feature type="compositionally biased region" description="Low complexity" evidence="16">
    <location>
        <begin position="23"/>
        <end position="41"/>
    </location>
</feature>